<organism evidence="8 9">
    <name type="scientific">Pseudomonas auratipiscis</name>
    <dbReference type="NCBI Taxonomy" id="3115853"/>
    <lineage>
        <taxon>Bacteria</taxon>
        <taxon>Pseudomonadati</taxon>
        <taxon>Pseudomonadota</taxon>
        <taxon>Gammaproteobacteria</taxon>
        <taxon>Pseudomonadales</taxon>
        <taxon>Pseudomonadaceae</taxon>
        <taxon>Pseudomonas</taxon>
    </lineage>
</organism>
<dbReference type="InterPro" id="IPR013762">
    <property type="entry name" value="Integrase-like_cat_sf"/>
</dbReference>
<name>A0AB35WSC5_9PSED</name>
<dbReference type="PROSITE" id="PS51898">
    <property type="entry name" value="TYR_RECOMBINASE"/>
    <property type="match status" value="1"/>
</dbReference>
<dbReference type="SUPFAM" id="SSF56349">
    <property type="entry name" value="DNA breaking-rejoining enzymes"/>
    <property type="match status" value="1"/>
</dbReference>
<keyword evidence="9" id="KW-1185">Reference proteome</keyword>
<dbReference type="InterPro" id="IPR050090">
    <property type="entry name" value="Tyrosine_recombinase_XerCD"/>
</dbReference>
<evidence type="ECO:0000259" key="6">
    <source>
        <dbReference type="PROSITE" id="PS51898"/>
    </source>
</evidence>
<keyword evidence="3 5" id="KW-0238">DNA-binding</keyword>
<dbReference type="InterPro" id="IPR002104">
    <property type="entry name" value="Integrase_catalytic"/>
</dbReference>
<dbReference type="GO" id="GO:0015074">
    <property type="term" value="P:DNA integration"/>
    <property type="evidence" value="ECO:0007669"/>
    <property type="project" value="UniProtKB-KW"/>
</dbReference>
<dbReference type="InterPro" id="IPR044068">
    <property type="entry name" value="CB"/>
</dbReference>
<dbReference type="GO" id="GO:0006310">
    <property type="term" value="P:DNA recombination"/>
    <property type="evidence" value="ECO:0007669"/>
    <property type="project" value="UniProtKB-KW"/>
</dbReference>
<gene>
    <name evidence="8" type="ORF">V0R53_14545</name>
</gene>
<proteinExistence type="inferred from homology"/>
<sequence>MANLEHLDFQPWREVQAGETLSWEPDGIADRVQRLPQIFWKSGEGWTEANLWALDKVTNQRCNVQTAESLMKHLHSYAGFLEEHGLDWRHFPLRMLERAVVRFRGTLIRLIESGDLAPSTARSRISAIVQFYRFAADQEFIQPTTHMWRERAVVLPFYDTHGFKRALTRFSTDLSIPNRPALGERLEDGLTPLSETHMNQLLAFTACEETEELHLMLTIGFFTGARLHTISTLRIENLENATPDSYIENIFLIRVGPGTKVKTKFNVTGDLLVPKALLDELKRYAYSVKRLKREAKASHSDKTLLFLTSRGNPYSNTTIGTLISELRRKGRDANLKFIDSFKFHQTRATYGTWLMKLTLSLTTPAAAIEFVKNAMHHKQETTTFKYIKFLESTKGKQEAAQAFHEIFTGLKNRNWGDFDA</sequence>
<protein>
    <submittedName>
        <fullName evidence="8">Site-specific integrase</fullName>
    </submittedName>
</protein>
<feature type="domain" description="Tyr recombinase" evidence="6">
    <location>
        <begin position="185"/>
        <end position="401"/>
    </location>
</feature>
<dbReference type="PANTHER" id="PTHR30349:SF64">
    <property type="entry name" value="PROPHAGE INTEGRASE INTD-RELATED"/>
    <property type="match status" value="1"/>
</dbReference>
<evidence type="ECO:0000259" key="7">
    <source>
        <dbReference type="PROSITE" id="PS51900"/>
    </source>
</evidence>
<evidence type="ECO:0000256" key="1">
    <source>
        <dbReference type="ARBA" id="ARBA00008857"/>
    </source>
</evidence>
<dbReference type="Gene3D" id="1.10.443.10">
    <property type="entry name" value="Intergrase catalytic core"/>
    <property type="match status" value="1"/>
</dbReference>
<keyword evidence="2" id="KW-0229">DNA integration</keyword>
<dbReference type="EMBL" id="JAZDQP010000009">
    <property type="protein sequence ID" value="MEE1867611.1"/>
    <property type="molecule type" value="Genomic_DNA"/>
</dbReference>
<feature type="domain" description="Core-binding (CB)" evidence="7">
    <location>
        <begin position="41"/>
        <end position="136"/>
    </location>
</feature>
<evidence type="ECO:0000313" key="8">
    <source>
        <dbReference type="EMBL" id="MEE1867611.1"/>
    </source>
</evidence>
<dbReference type="PANTHER" id="PTHR30349">
    <property type="entry name" value="PHAGE INTEGRASE-RELATED"/>
    <property type="match status" value="1"/>
</dbReference>
<dbReference type="Gene3D" id="1.10.150.130">
    <property type="match status" value="1"/>
</dbReference>
<dbReference type="Pfam" id="PF00589">
    <property type="entry name" value="Phage_integrase"/>
    <property type="match status" value="1"/>
</dbReference>
<reference evidence="8 9" key="1">
    <citation type="submission" date="2024-01" db="EMBL/GenBank/DDBJ databases">
        <title>Unpublished Manusciprt.</title>
        <authorList>
            <person name="Duman M."/>
            <person name="Valdes E.G."/>
            <person name="Ajmi N."/>
            <person name="Altun S."/>
            <person name="Saticioglu I.B."/>
        </authorList>
    </citation>
    <scope>NUCLEOTIDE SEQUENCE [LARGE SCALE GENOMIC DNA]</scope>
    <source>
        <strain evidence="8 9">120P</strain>
    </source>
</reference>
<dbReference type="InterPro" id="IPR011010">
    <property type="entry name" value="DNA_brk_join_enz"/>
</dbReference>
<evidence type="ECO:0000313" key="9">
    <source>
        <dbReference type="Proteomes" id="UP001307839"/>
    </source>
</evidence>
<comment type="caution">
    <text evidence="8">The sequence shown here is derived from an EMBL/GenBank/DDBJ whole genome shotgun (WGS) entry which is preliminary data.</text>
</comment>
<dbReference type="InterPro" id="IPR010998">
    <property type="entry name" value="Integrase_recombinase_N"/>
</dbReference>
<dbReference type="RefSeq" id="WP_302028788.1">
    <property type="nucleotide sequence ID" value="NZ_JAZDCU010000008.1"/>
</dbReference>
<keyword evidence="4" id="KW-0233">DNA recombination</keyword>
<comment type="similarity">
    <text evidence="1">Belongs to the 'phage' integrase family.</text>
</comment>
<dbReference type="PROSITE" id="PS51900">
    <property type="entry name" value="CB"/>
    <property type="match status" value="1"/>
</dbReference>
<evidence type="ECO:0000256" key="3">
    <source>
        <dbReference type="ARBA" id="ARBA00023125"/>
    </source>
</evidence>
<dbReference type="Proteomes" id="UP001307839">
    <property type="component" value="Unassembled WGS sequence"/>
</dbReference>
<accession>A0AB35WSC5</accession>
<dbReference type="CDD" id="cd00397">
    <property type="entry name" value="DNA_BRE_C"/>
    <property type="match status" value="1"/>
</dbReference>
<evidence type="ECO:0000256" key="2">
    <source>
        <dbReference type="ARBA" id="ARBA00022908"/>
    </source>
</evidence>
<evidence type="ECO:0000256" key="4">
    <source>
        <dbReference type="ARBA" id="ARBA00023172"/>
    </source>
</evidence>
<evidence type="ECO:0000256" key="5">
    <source>
        <dbReference type="PROSITE-ProRule" id="PRU01248"/>
    </source>
</evidence>
<dbReference type="AlphaFoldDB" id="A0AB35WSC5"/>
<dbReference type="GO" id="GO:0003677">
    <property type="term" value="F:DNA binding"/>
    <property type="evidence" value="ECO:0007669"/>
    <property type="project" value="UniProtKB-UniRule"/>
</dbReference>